<evidence type="ECO:0000256" key="1">
    <source>
        <dbReference type="SAM" id="Phobius"/>
    </source>
</evidence>
<protein>
    <submittedName>
        <fullName evidence="2">Uncharacterized protein</fullName>
    </submittedName>
</protein>
<dbReference type="EMBL" id="CP071880">
    <property type="protein sequence ID" value="QTE52060.1"/>
    <property type="molecule type" value="Genomic_DNA"/>
</dbReference>
<evidence type="ECO:0000313" key="4">
    <source>
        <dbReference type="Proteomes" id="UP000250557"/>
    </source>
</evidence>
<reference evidence="2 4" key="1">
    <citation type="submission" date="2019-08" db="EMBL/GenBank/DDBJ databases">
        <title>Comparative genome analysis confer to the adaptation heavy metal polluted environment.</title>
        <authorList>
            <person name="Li Y."/>
        </authorList>
    </citation>
    <scope>NUCLEOTIDE SEQUENCE [LARGE SCALE GENOMIC DNA]</scope>
    <source>
        <strain evidence="2 4">P2</strain>
    </source>
</reference>
<dbReference type="Proteomes" id="UP000663940">
    <property type="component" value="Chromosome"/>
</dbReference>
<sequence length="347" mass="39231">MKSDMDNREWLDDFIALKQVSKTNPFTVPEGYFHELAQHITTRIRLEGLKNYPSAGYTIPENYFDELSSNIRSRINIERAFSAGDSGFTVPENYFDELSSNIQSRIVVDEAMNAGEGFTVPENYFDELSSNIQSRIAVEEVMNLADEGFTVPENYFDELSSNIQIRIAVEEAMGDEGFTVPENYFEELSANIQSRIAVEEAVNAEHEGFVVPIDYFDKLNQRILDKTVNAEVEEEQEIDNVISINKAKPVQKKGMVRRLWLSPTIRYATAACFALILGVGVIFRGDIQAPDHNHSYLHEQVSSVPVDEIKSYLQLHMDAGDTRTLIDANQKSNASNADEDLSDYIDN</sequence>
<reference evidence="3 5" key="2">
    <citation type="submission" date="2021-03" db="EMBL/GenBank/DDBJ databases">
        <title>Mucilaginibacter strains isolated from gold and copper mining confer multi heavy-metal resistance.</title>
        <authorList>
            <person name="Li Y."/>
        </authorList>
    </citation>
    <scope>NUCLEOTIDE SEQUENCE [LARGE SCALE GENOMIC DNA]</scope>
    <source>
        <strain evidence="3 5">P2-4</strain>
    </source>
</reference>
<evidence type="ECO:0000313" key="5">
    <source>
        <dbReference type="Proteomes" id="UP000663940"/>
    </source>
</evidence>
<dbReference type="AlphaFoldDB" id="A0AAE6JHA4"/>
<keyword evidence="1" id="KW-0472">Membrane</keyword>
<keyword evidence="5" id="KW-1185">Reference proteome</keyword>
<organism evidence="2 4">
    <name type="scientific">Mucilaginibacter rubeus</name>
    <dbReference type="NCBI Taxonomy" id="2027860"/>
    <lineage>
        <taxon>Bacteria</taxon>
        <taxon>Pseudomonadati</taxon>
        <taxon>Bacteroidota</taxon>
        <taxon>Sphingobacteriia</taxon>
        <taxon>Sphingobacteriales</taxon>
        <taxon>Sphingobacteriaceae</taxon>
        <taxon>Mucilaginibacter</taxon>
    </lineage>
</organism>
<keyword evidence="1" id="KW-0812">Transmembrane</keyword>
<dbReference type="Proteomes" id="UP000250557">
    <property type="component" value="Chromosome"/>
</dbReference>
<dbReference type="EMBL" id="CP043451">
    <property type="protein sequence ID" value="QEM05416.1"/>
    <property type="molecule type" value="Genomic_DNA"/>
</dbReference>
<gene>
    <name evidence="2" type="ORF">DIU31_018530</name>
    <name evidence="3" type="ORF">J3L21_08955</name>
</gene>
<name>A0AAE6JHA4_9SPHI</name>
<proteinExistence type="predicted"/>
<keyword evidence="1" id="KW-1133">Transmembrane helix</keyword>
<evidence type="ECO:0000313" key="2">
    <source>
        <dbReference type="EMBL" id="QEM05416.1"/>
    </source>
</evidence>
<feature type="transmembrane region" description="Helical" evidence="1">
    <location>
        <begin position="265"/>
        <end position="283"/>
    </location>
</feature>
<evidence type="ECO:0000313" key="3">
    <source>
        <dbReference type="EMBL" id="QTE52060.1"/>
    </source>
</evidence>
<dbReference type="RefSeq" id="WP_112651354.1">
    <property type="nucleotide sequence ID" value="NZ_CP043451.1"/>
</dbReference>
<accession>A0AAE6JHA4</accession>